<dbReference type="Pfam" id="PF18962">
    <property type="entry name" value="Por_Secre_tail"/>
    <property type="match status" value="1"/>
</dbReference>
<dbReference type="AlphaFoldDB" id="A0A1M5M567"/>
<gene>
    <name evidence="3" type="ORF">SAMN05443549_10644</name>
</gene>
<name>A0A1M5M567_9FLAO</name>
<dbReference type="OrthoDB" id="667194at2"/>
<sequence length="256" mass="27695">MKRIITFLILVMGTIGFSQQKETETVDLLTNFSVKLKLDNSSSTATMTIKGPSDRWFAITFGSFSGAMTSGNDLVYYNGSTLIDATHNGEGNTPSDDGVNNWTVTGNTVFSGTRTIIATRPFVAEGSDYTFNFSNSSINLAGSHAVSAINSPLQYHGSNRYNAGSVSLSSLGIDDFSLSATQIYPNPTTGEFVVKTKTFLEKINIYSQTGAFVKTVEVKDNSENVGVNISGLQTGVYLIELVNEKEKSWKKIVVVN</sequence>
<protein>
    <submittedName>
        <fullName evidence="3">Por secretion system C-terminal sorting domain-containing protein</fullName>
    </submittedName>
</protein>
<dbReference type="InterPro" id="IPR026444">
    <property type="entry name" value="Secre_tail"/>
</dbReference>
<reference evidence="4" key="1">
    <citation type="submission" date="2016-11" db="EMBL/GenBank/DDBJ databases">
        <authorList>
            <person name="Varghese N."/>
            <person name="Submissions S."/>
        </authorList>
    </citation>
    <scope>NUCLEOTIDE SEQUENCE [LARGE SCALE GENOMIC DNA]</scope>
    <source>
        <strain evidence="4">DSM 19978</strain>
    </source>
</reference>
<dbReference type="STRING" id="468056.SAMN05443549_10644"/>
<organism evidence="3 4">
    <name type="scientific">Flavobacterium fluvii</name>
    <dbReference type="NCBI Taxonomy" id="468056"/>
    <lineage>
        <taxon>Bacteria</taxon>
        <taxon>Pseudomonadati</taxon>
        <taxon>Bacteroidota</taxon>
        <taxon>Flavobacteriia</taxon>
        <taxon>Flavobacteriales</taxon>
        <taxon>Flavobacteriaceae</taxon>
        <taxon>Flavobacterium</taxon>
    </lineage>
</organism>
<evidence type="ECO:0000313" key="3">
    <source>
        <dbReference type="EMBL" id="SHG72447.1"/>
    </source>
</evidence>
<dbReference type="EMBL" id="FQWB01000006">
    <property type="protein sequence ID" value="SHG72447.1"/>
    <property type="molecule type" value="Genomic_DNA"/>
</dbReference>
<proteinExistence type="predicted"/>
<dbReference type="Proteomes" id="UP000184516">
    <property type="component" value="Unassembled WGS sequence"/>
</dbReference>
<dbReference type="NCBIfam" id="TIGR04183">
    <property type="entry name" value="Por_Secre_tail"/>
    <property type="match status" value="1"/>
</dbReference>
<dbReference type="RefSeq" id="WP_073371296.1">
    <property type="nucleotide sequence ID" value="NZ_FQWB01000006.1"/>
</dbReference>
<feature type="domain" description="Secretion system C-terminal sorting" evidence="2">
    <location>
        <begin position="183"/>
        <end position="254"/>
    </location>
</feature>
<evidence type="ECO:0000256" key="1">
    <source>
        <dbReference type="ARBA" id="ARBA00022729"/>
    </source>
</evidence>
<evidence type="ECO:0000313" key="4">
    <source>
        <dbReference type="Proteomes" id="UP000184516"/>
    </source>
</evidence>
<keyword evidence="1" id="KW-0732">Signal</keyword>
<accession>A0A1M5M567</accession>
<keyword evidence="4" id="KW-1185">Reference proteome</keyword>
<evidence type="ECO:0000259" key="2">
    <source>
        <dbReference type="Pfam" id="PF18962"/>
    </source>
</evidence>